<dbReference type="Gene3D" id="2.60.120.620">
    <property type="entry name" value="q2cbj1_9rhob like domain"/>
    <property type="match status" value="1"/>
</dbReference>
<dbReference type="GeneID" id="77931582"/>
<gene>
    <name evidence="2" type="primary">110</name>
    <name evidence="2" type="ORF">SEA_KIMJONGPHILL_110</name>
</gene>
<dbReference type="RefSeq" id="YP_010655716.1">
    <property type="nucleotide sequence ID" value="NC_070830.1"/>
</dbReference>
<dbReference type="EMBL" id="MW822144">
    <property type="protein sequence ID" value="QWT29891.1"/>
    <property type="molecule type" value="Genomic_DNA"/>
</dbReference>
<evidence type="ECO:0000313" key="3">
    <source>
        <dbReference type="Proteomes" id="UP000683386"/>
    </source>
</evidence>
<dbReference type="InterPro" id="IPR044862">
    <property type="entry name" value="Pro_4_hyd_alph_FE2OG_OXY"/>
</dbReference>
<evidence type="ECO:0000259" key="1">
    <source>
        <dbReference type="Pfam" id="PF13640"/>
    </source>
</evidence>
<feature type="domain" description="Prolyl 4-hydroxylase alpha subunit Fe(2+) 2OG dioxygenase" evidence="1">
    <location>
        <begin position="105"/>
        <end position="198"/>
    </location>
</feature>
<evidence type="ECO:0000313" key="2">
    <source>
        <dbReference type="EMBL" id="QWT29891.1"/>
    </source>
</evidence>
<keyword evidence="3" id="KW-1185">Reference proteome</keyword>
<sequence length="214" mass="24424">MVLFTPDQHRAFRNAEPFPHLVVDGFWSDDELSMAAAEFPEPADPRWKTYRDPKEYGKRCMDEPNTWSRGVGQLLAHMASEVFCESLEDLTGFAPLTADAVGGGMHMTGEGGRLDMHVDFNVHPDGKRHRRLNVLTFLNPEWEREWGGVLYLGPNRDIEVLPVFNRMVIFACSDESWHGHPDPIVGGHWRKSLACYFYTPVAEELIPHTTTWLT</sequence>
<name>A0A8F2E6G4_9CAUD</name>
<dbReference type="Proteomes" id="UP000683386">
    <property type="component" value="Segment"/>
</dbReference>
<accession>A0A8F2E6G4</accession>
<protein>
    <recommendedName>
        <fullName evidence="1">Prolyl 4-hydroxylase alpha subunit Fe(2+) 2OG dioxygenase domain-containing protein</fullName>
    </recommendedName>
</protein>
<reference evidence="2" key="1">
    <citation type="submission" date="2021-03" db="EMBL/GenBank/DDBJ databases">
        <authorList>
            <person name="Alqahtani R."/>
            <person name="Behailu E."/>
            <person name="Cappabianca D.W."/>
            <person name="Csanadi-Schwartz K.M."/>
            <person name="Dalal A.S."/>
            <person name="Fahim M.S."/>
            <person name="Franklin J.M."/>
            <person name="Gluckman M.H."/>
            <person name="Levine C.J."/>
            <person name="Martin N."/>
            <person name="Milza N."/>
            <person name="Najmabadi R."/>
            <person name="Newman A.M."/>
            <person name="Pajunar M."/>
            <person name="Qalawee I."/>
            <person name="Rizvi A."/>
            <person name="Samuel A."/>
            <person name="Smith A."/>
            <person name="Swann F.E."/>
            <person name="Sweeney P."/>
            <person name="Torres N.R."/>
            <person name="Ventrone L."/>
            <person name="Ventura L."/>
            <person name="Wroe M."/>
            <person name="Acquaye N.A."/>
            <person name="Agnes T.J."/>
            <person name="Ahmed A."/>
            <person name="Ahmed S."/>
            <person name="Amodu B.A."/>
            <person name="Arefeayne N.F."/>
            <person name="Asamoah-Frimpong E.A."/>
            <person name="Attaran A."/>
            <person name="Barragan J.M."/>
            <person name="Baumgarten L.N."/>
            <person name="Berhane B."/>
            <person name="Beyene A."/>
            <person name="Bhattarai B."/>
            <person name="Biondokin D.V."/>
            <person name="Boone B.K."/>
            <person name="Burney S.Z."/>
            <person name="Cayanan J.-R.T."/>
            <person name="Cesta G."/>
            <person name="Chang J."/>
            <person name="Chavez J."/>
            <person name="Chorbajian C."/>
            <person name="Christian S."/>
            <person name="Corns J.R."/>
            <person name="Corns N.R."/>
            <person name="Cowan J.T."/>
            <person name="Coyne C."/>
            <person name="Dadzie B."/>
            <person name="Datu D.-L.V."/>
            <person name="Deng B.C."/>
            <person name="Der L."/>
            <person name="Dickerson K."/>
            <person name="Dozier E."/>
            <person name="Egbunine A.O."/>
            <person name="Farooq M."/>
            <person name="Fonge A.E."/>
            <person name="Ghomsi-Nono M.P."/>
            <person name="Giampietro H."/>
            <person name="Gunnison R.P."/>
            <person name="Han S.H."/>
            <person name="Hennigan A.J."/>
            <person name="Hong A.N."/>
            <person name="Ijomor E.C."/>
            <person name="Jalali A."/>
            <person name="Jamil T.Z."/>
            <person name="Jenkins C.R."/>
            <person name="Joseph M.A."/>
            <person name="Jowanowitch O.J."/>
            <person name="Kang D."/>
            <person name="Khan A."/>
            <person name="Khan Z.K."/>
            <person name="Kiewe T."/>
            <person name="Kjerulf A.B."/>
            <person name="Kolosey V."/>
            <person name="Kurup M."/>
            <person name="Lee V.H."/>
            <person name="Llontop-Maldonado V."/>
            <person name="Long P."/>
            <person name="Lu N."/>
            <person name="Majekodunmi A."/>
            <person name="Malik H.W."/>
            <person name="Marcellino S.C."/>
            <person name="Martinez L.A."/>
            <person name="Meher F.N."/>
            <person name="Michelin M.A."/>
            <person name="Mitchell K.G."/>
            <person name="Mullens W.J."/>
            <person name="Nwakama C."/>
            <person name="Nwosu F.T."/>
            <person name="Oboh E.C."/>
            <person name="Odujinrin O."/>
            <person name="Ogunsan O."/>
            <person name="O'Neill K."/>
            <person name="Oxlaj J.A."/>
            <person name="Patel A.K."/>
            <person name="Patel B.R."/>
            <person name="Pham Q."/>
            <person name="Porter J."/>
            <person name="Portes J."/>
            <person name="Prokopenko A."/>
            <person name="Quraishi M."/>
            <person name="Qureshi M.-A."/>
            <person name="Rivera A."/>
            <person name="Rubalsky V."/>
            <person name="Saikali Y."/>
            <person name="Saqaf K."/>
            <person name="Saroya S.R."/>
            <person name="Seas A."/>
            <person name="Shadrick R.E."/>
            <person name="Sharda N."/>
            <person name="Sigindere M.T."/>
            <person name="Simbi V.G."/>
            <person name="Thuzar C."/>
            <person name="Tran K."/>
            <person name="Tran V.D."/>
            <person name="Trang W."/>
            <person name="Vaishnav N."/>
            <person name="Vuong K."/>
            <person name="Walker C."/>
            <person name="Wallace S.A."/>
            <person name="Warfield J.C."/>
            <person name="Wikina T."/>
            <person name="Wobbeking F.T."/>
            <person name="Worrent L.D."/>
            <person name="Yan T."/>
            <person name="Zehra A."/>
            <person name="Avazpour P."/>
            <person name="Kim F.M."/>
            <person name="Mason K."/>
            <person name="Nguyen D.A."/>
            <person name="Pettit S.M."/>
            <person name="Zhou O.J."/>
            <person name="Brissett D.L."/>
            <person name="Gualtieri C."/>
            <person name="Hufford T.M."/>
            <person name="Ko J.M."/>
            <person name="Novak J.K."/>
            <person name="Smith Z.M."/>
            <person name="Mayer-Bacon C."/>
            <person name="Erill I."/>
            <person name="Caruso S.M."/>
            <person name="Garlena R.A."/>
            <person name="Russell D.A."/>
            <person name="Pope W.H."/>
            <person name="Jacobs-Sera D."/>
            <person name="Hatfull G.F."/>
        </authorList>
    </citation>
    <scope>NUCLEOTIDE SEQUENCE</scope>
</reference>
<proteinExistence type="predicted"/>
<dbReference type="KEGG" id="vg:77931582"/>
<organism evidence="2 3">
    <name type="scientific">Streptomyces phage KimJongPhill</name>
    <dbReference type="NCBI Taxonomy" id="2848886"/>
    <lineage>
        <taxon>Viruses</taxon>
        <taxon>Duplodnaviria</taxon>
        <taxon>Heunggongvirae</taxon>
        <taxon>Uroviricota</taxon>
        <taxon>Caudoviricetes</taxon>
        <taxon>Zukovirus</taxon>
        <taxon>Zukovirus phill</taxon>
    </lineage>
</organism>
<dbReference type="Pfam" id="PF13640">
    <property type="entry name" value="2OG-FeII_Oxy_3"/>
    <property type="match status" value="1"/>
</dbReference>